<dbReference type="GO" id="GO:0005509">
    <property type="term" value="F:calcium ion binding"/>
    <property type="evidence" value="ECO:0007669"/>
    <property type="project" value="InterPro"/>
</dbReference>
<dbReference type="CDD" id="cd00051">
    <property type="entry name" value="EFh"/>
    <property type="match status" value="1"/>
</dbReference>
<evidence type="ECO:0000256" key="3">
    <source>
        <dbReference type="SAM" id="SignalP"/>
    </source>
</evidence>
<accession>A0A7S3KAG0</accession>
<dbReference type="SMART" id="SM00054">
    <property type="entry name" value="EFh"/>
    <property type="match status" value="2"/>
</dbReference>
<keyword evidence="1" id="KW-0677">Repeat</keyword>
<dbReference type="Gene3D" id="1.10.238.10">
    <property type="entry name" value="EF-hand"/>
    <property type="match status" value="1"/>
</dbReference>
<dbReference type="EMBL" id="HBIK01008412">
    <property type="protein sequence ID" value="CAE0379041.1"/>
    <property type="molecule type" value="Transcribed_RNA"/>
</dbReference>
<dbReference type="InterPro" id="IPR002048">
    <property type="entry name" value="EF_hand_dom"/>
</dbReference>
<evidence type="ECO:0000313" key="5">
    <source>
        <dbReference type="EMBL" id="CAE0379041.1"/>
    </source>
</evidence>
<feature type="domain" description="EF-hand" evidence="4">
    <location>
        <begin position="36"/>
        <end position="71"/>
    </location>
</feature>
<feature type="domain" description="EF-hand" evidence="4">
    <location>
        <begin position="72"/>
        <end position="104"/>
    </location>
</feature>
<keyword evidence="2" id="KW-0106">Calcium</keyword>
<organism evidence="5">
    <name type="scientific">Euplotes crassus</name>
    <dbReference type="NCBI Taxonomy" id="5936"/>
    <lineage>
        <taxon>Eukaryota</taxon>
        <taxon>Sar</taxon>
        <taxon>Alveolata</taxon>
        <taxon>Ciliophora</taxon>
        <taxon>Intramacronucleata</taxon>
        <taxon>Spirotrichea</taxon>
        <taxon>Hypotrichia</taxon>
        <taxon>Euplotida</taxon>
        <taxon>Euplotidae</taxon>
        <taxon>Moneuplotes</taxon>
    </lineage>
</organism>
<evidence type="ECO:0000259" key="4">
    <source>
        <dbReference type="PROSITE" id="PS50222"/>
    </source>
</evidence>
<dbReference type="AlphaFoldDB" id="A0A7S3KAG0"/>
<dbReference type="Pfam" id="PF13499">
    <property type="entry name" value="EF-hand_7"/>
    <property type="match status" value="1"/>
</dbReference>
<evidence type="ECO:0000256" key="2">
    <source>
        <dbReference type="ARBA" id="ARBA00022837"/>
    </source>
</evidence>
<dbReference type="SUPFAM" id="SSF47473">
    <property type="entry name" value="EF-hand"/>
    <property type="match status" value="1"/>
</dbReference>
<dbReference type="PANTHER" id="PTHR23050">
    <property type="entry name" value="CALCIUM BINDING PROTEIN"/>
    <property type="match status" value="1"/>
</dbReference>
<sequence length="104" mass="11670">MLRSKTLSMKLTWTATALLILKSSPNLCVNKMADTDVDEELKNAFDLIDLNGNGRISAPELKRLFDSAGDKVTDEEVEEMIREADLDGDGLIDIDEFKRVTYCE</sequence>
<name>A0A7S3KAG0_EUPCR</name>
<keyword evidence="3" id="KW-0732">Signal</keyword>
<feature type="signal peptide" evidence="3">
    <location>
        <begin position="1"/>
        <end position="17"/>
    </location>
</feature>
<dbReference type="InterPro" id="IPR018247">
    <property type="entry name" value="EF_Hand_1_Ca_BS"/>
</dbReference>
<gene>
    <name evidence="5" type="ORF">ECRA1380_LOCUS4000</name>
</gene>
<dbReference type="PROSITE" id="PS50222">
    <property type="entry name" value="EF_HAND_2"/>
    <property type="match status" value="2"/>
</dbReference>
<proteinExistence type="predicted"/>
<dbReference type="InterPro" id="IPR011992">
    <property type="entry name" value="EF-hand-dom_pair"/>
</dbReference>
<reference evidence="5" key="1">
    <citation type="submission" date="2021-01" db="EMBL/GenBank/DDBJ databases">
        <authorList>
            <person name="Corre E."/>
            <person name="Pelletier E."/>
            <person name="Niang G."/>
            <person name="Scheremetjew M."/>
            <person name="Finn R."/>
            <person name="Kale V."/>
            <person name="Holt S."/>
            <person name="Cochrane G."/>
            <person name="Meng A."/>
            <person name="Brown T."/>
            <person name="Cohen L."/>
        </authorList>
    </citation>
    <scope>NUCLEOTIDE SEQUENCE</scope>
    <source>
        <strain evidence="5">CT5</strain>
    </source>
</reference>
<dbReference type="PROSITE" id="PS00018">
    <property type="entry name" value="EF_HAND_1"/>
    <property type="match status" value="2"/>
</dbReference>
<dbReference type="InterPro" id="IPR050145">
    <property type="entry name" value="Centrin_CML-like"/>
</dbReference>
<dbReference type="FunFam" id="1.10.238.10:FF:000001">
    <property type="entry name" value="Calmodulin 1"/>
    <property type="match status" value="1"/>
</dbReference>
<protein>
    <recommendedName>
        <fullName evidence="4">EF-hand domain-containing protein</fullName>
    </recommendedName>
</protein>
<feature type="chain" id="PRO_5031564570" description="EF-hand domain-containing protein" evidence="3">
    <location>
        <begin position="18"/>
        <end position="104"/>
    </location>
</feature>
<evidence type="ECO:0000256" key="1">
    <source>
        <dbReference type="ARBA" id="ARBA00022737"/>
    </source>
</evidence>